<dbReference type="SUPFAM" id="SSF48208">
    <property type="entry name" value="Six-hairpin glycosidases"/>
    <property type="match status" value="1"/>
</dbReference>
<evidence type="ECO:0000259" key="1">
    <source>
        <dbReference type="Pfam" id="PF14742"/>
    </source>
</evidence>
<evidence type="ECO:0000259" key="2">
    <source>
        <dbReference type="Pfam" id="PF22422"/>
    </source>
</evidence>
<evidence type="ECO:0000313" key="4">
    <source>
        <dbReference type="Proteomes" id="UP000826651"/>
    </source>
</evidence>
<proteinExistence type="predicted"/>
<comment type="caution">
    <text evidence="3">The sequence shown here is derived from an EMBL/GenBank/DDBJ whole genome shotgun (WGS) entry which is preliminary data.</text>
</comment>
<keyword evidence="4" id="KW-1185">Reference proteome</keyword>
<feature type="domain" description="Mannosylglycerate hydrolase MGH1-like glycoside hydrolase" evidence="2">
    <location>
        <begin position="366"/>
        <end position="595"/>
    </location>
</feature>
<accession>A0ABS7S5Q4</accession>
<dbReference type="InterPro" id="IPR032856">
    <property type="entry name" value="GDE_N_bis"/>
</dbReference>
<dbReference type="InterPro" id="IPR008928">
    <property type="entry name" value="6-hairpin_glycosidase_sf"/>
</dbReference>
<dbReference type="Pfam" id="PF22422">
    <property type="entry name" value="MGH1-like_GH"/>
    <property type="match status" value="1"/>
</dbReference>
<reference evidence="3 4" key="1">
    <citation type="submission" date="2021-04" db="EMBL/GenBank/DDBJ databases">
        <title>Ruania sp. nov., isolated from sandy soil of mangrove forest.</title>
        <authorList>
            <person name="Ge X."/>
            <person name="Huang R."/>
            <person name="Liu W."/>
        </authorList>
    </citation>
    <scope>NUCLEOTIDE SEQUENCE [LARGE SCALE GENOMIC DNA]</scope>
    <source>
        <strain evidence="3 4">N2-46</strain>
    </source>
</reference>
<name>A0ABS7S5Q4_9MICO</name>
<dbReference type="Gene3D" id="1.50.10.10">
    <property type="match status" value="1"/>
</dbReference>
<gene>
    <name evidence="3" type="ORF">KCQ71_05880</name>
</gene>
<dbReference type="InterPro" id="IPR054491">
    <property type="entry name" value="MGH1-like_GH"/>
</dbReference>
<dbReference type="EMBL" id="JAGSHT010000005">
    <property type="protein sequence ID" value="MBZ2195674.1"/>
    <property type="molecule type" value="Genomic_DNA"/>
</dbReference>
<sequence length="710" mass="74214">MEGEVMVRQPLLHEQLVALAAPTQAWSGADGQIRAGRPELHGVFHADVRVLSEALLTIDGVEPEAIVTAGAGAGTVRVVGLARGLDGPGADPTTRIDLERTVTPGRMRERLTLSSAAAGTVRATVRVRLGADLLAMDLVKRGRTGDPTVPTRTAAGLRWAGAGAAAGGIGIRVQAPGARIDLDDPIAPTLIWTVTAEPGRPAELEWDLECEDAAGVVRAAPPAPSRPADAVGGRLPWSTPTVDAWDRRLPELLTRSLDDVAGLLMSSAQAPDEIFLAAGAPWFFTLFGRDSIWAARMMLPLGTALAGGTLRTLAAFQGRVVDRATGEEPGKILHELRRAPIGAGHARLPPLYYGSIDATPLWVCLLADAWRWGLPDAEVAALLPAAERALDWMVRYGDADGDGFLEYDSDGRGLANQGWKDSDDSVRWRDGALATPAIALVEVQGYAHEAALAGADLLAAFGRPGADRWRDWAGELATRFRGAYWVSDARGPYPAIALDAQKRPVDSVASNMAHLLGTGLLNADEERAIADRVGGAALDSGYGLRTLAVGSGGYWPLSYHGGAVWPHDTAIAVHGLARAGFGEVAARLGDGLVRAAPAFDFRLPELFAGDAAADVSRPVPYPASCRPQAWAATAAVAILQARLGLTADVPNGIVRVRPAGSGPLSVSGLRLGTEELAVSVDARGGVDVQAPAGYRVEGPAGFRATSRGGT</sequence>
<dbReference type="Pfam" id="PF14742">
    <property type="entry name" value="GDE_N_bis"/>
    <property type="match status" value="1"/>
</dbReference>
<dbReference type="InterPro" id="IPR012341">
    <property type="entry name" value="6hp_glycosidase-like_sf"/>
</dbReference>
<feature type="domain" description="Putative glycogen debranching enzyme N-terminal" evidence="1">
    <location>
        <begin position="21"/>
        <end position="206"/>
    </location>
</feature>
<organism evidence="3 4">
    <name type="scientific">Occultella gossypii</name>
    <dbReference type="NCBI Taxonomy" id="2800820"/>
    <lineage>
        <taxon>Bacteria</taxon>
        <taxon>Bacillati</taxon>
        <taxon>Actinomycetota</taxon>
        <taxon>Actinomycetes</taxon>
        <taxon>Micrococcales</taxon>
        <taxon>Ruaniaceae</taxon>
        <taxon>Occultella</taxon>
    </lineage>
</organism>
<dbReference type="Proteomes" id="UP000826651">
    <property type="component" value="Unassembled WGS sequence"/>
</dbReference>
<evidence type="ECO:0000313" key="3">
    <source>
        <dbReference type="EMBL" id="MBZ2195674.1"/>
    </source>
</evidence>
<protein>
    <submittedName>
        <fullName evidence="3">Amylo-alpha-1,6-glucosidase</fullName>
    </submittedName>
</protein>